<dbReference type="Proteomes" id="UP000024635">
    <property type="component" value="Unassembled WGS sequence"/>
</dbReference>
<name>A0A016S9C1_9BILA</name>
<sequence>MYSELQTSIDKGRDRGAALLCRDTGALHPGSGCLLRRGTQVPCCWQKQTARGSTQGPCVTSQERRAAVPPLVCGRLEFTLIRKLTNYQENPIVCRRGKNSCSSDAVALRVFRDRQRPSPLTPTVCVMYT</sequence>
<dbReference type="EMBL" id="JARK01001602">
    <property type="protein sequence ID" value="EYB87263.1"/>
    <property type="molecule type" value="Genomic_DNA"/>
</dbReference>
<accession>A0A016S9C1</accession>
<keyword evidence="2" id="KW-1185">Reference proteome</keyword>
<evidence type="ECO:0000313" key="2">
    <source>
        <dbReference type="Proteomes" id="UP000024635"/>
    </source>
</evidence>
<organism evidence="1 2">
    <name type="scientific">Ancylostoma ceylanicum</name>
    <dbReference type="NCBI Taxonomy" id="53326"/>
    <lineage>
        <taxon>Eukaryota</taxon>
        <taxon>Metazoa</taxon>
        <taxon>Ecdysozoa</taxon>
        <taxon>Nematoda</taxon>
        <taxon>Chromadorea</taxon>
        <taxon>Rhabditida</taxon>
        <taxon>Rhabditina</taxon>
        <taxon>Rhabditomorpha</taxon>
        <taxon>Strongyloidea</taxon>
        <taxon>Ancylostomatidae</taxon>
        <taxon>Ancylostomatinae</taxon>
        <taxon>Ancylostoma</taxon>
    </lineage>
</organism>
<gene>
    <name evidence="1" type="primary">Acey_s0266.g721</name>
    <name evidence="1" type="ORF">Y032_0266g721</name>
</gene>
<dbReference type="AlphaFoldDB" id="A0A016S9C1"/>
<evidence type="ECO:0000313" key="1">
    <source>
        <dbReference type="EMBL" id="EYB87263.1"/>
    </source>
</evidence>
<proteinExistence type="predicted"/>
<protein>
    <submittedName>
        <fullName evidence="1">Uncharacterized protein</fullName>
    </submittedName>
</protein>
<reference evidence="2" key="1">
    <citation type="journal article" date="2015" name="Nat. Genet.">
        <title>The genome and transcriptome of the zoonotic hookworm Ancylostoma ceylanicum identify infection-specific gene families.</title>
        <authorList>
            <person name="Schwarz E.M."/>
            <person name="Hu Y."/>
            <person name="Antoshechkin I."/>
            <person name="Miller M.M."/>
            <person name="Sternberg P.W."/>
            <person name="Aroian R.V."/>
        </authorList>
    </citation>
    <scope>NUCLEOTIDE SEQUENCE</scope>
    <source>
        <strain evidence="2">HY135</strain>
    </source>
</reference>
<comment type="caution">
    <text evidence="1">The sequence shown here is derived from an EMBL/GenBank/DDBJ whole genome shotgun (WGS) entry which is preliminary data.</text>
</comment>